<protein>
    <submittedName>
        <fullName evidence="1">Uncharacterized protein</fullName>
    </submittedName>
</protein>
<sequence length="38" mass="4550">MFCNLLKISNRFLSFQSFQKNGYSALLSLRRIISNEYF</sequence>
<organism evidence="1">
    <name type="scientific">Siphoviridae sp. ctjxN1</name>
    <dbReference type="NCBI Taxonomy" id="2825638"/>
    <lineage>
        <taxon>Viruses</taxon>
        <taxon>Duplodnaviria</taxon>
        <taxon>Heunggongvirae</taxon>
        <taxon>Uroviricota</taxon>
        <taxon>Caudoviricetes</taxon>
    </lineage>
</organism>
<evidence type="ECO:0000313" key="1">
    <source>
        <dbReference type="EMBL" id="DAE06229.1"/>
    </source>
</evidence>
<proteinExistence type="predicted"/>
<accession>A0A8S5PHY9</accession>
<reference evidence="1" key="1">
    <citation type="journal article" date="2021" name="Proc. Natl. Acad. Sci. U.S.A.">
        <title>A Catalog of Tens of Thousands of Viruses from Human Metagenomes Reveals Hidden Associations with Chronic Diseases.</title>
        <authorList>
            <person name="Tisza M.J."/>
            <person name="Buck C.B."/>
        </authorList>
    </citation>
    <scope>NUCLEOTIDE SEQUENCE</scope>
    <source>
        <strain evidence="1">CtjxN1</strain>
    </source>
</reference>
<dbReference type="EMBL" id="BK015431">
    <property type="protein sequence ID" value="DAE06229.1"/>
    <property type="molecule type" value="Genomic_DNA"/>
</dbReference>
<name>A0A8S5PHY9_9CAUD</name>